<dbReference type="AlphaFoldDB" id="A0A4R3LTM4"/>
<protein>
    <submittedName>
        <fullName evidence="2">Uncharacterized protein</fullName>
    </submittedName>
</protein>
<accession>A0A4R3LTM4</accession>
<dbReference type="Proteomes" id="UP000294664">
    <property type="component" value="Unassembled WGS sequence"/>
</dbReference>
<keyword evidence="3" id="KW-1185">Reference proteome</keyword>
<reference evidence="2 3" key="1">
    <citation type="submission" date="2019-03" db="EMBL/GenBank/DDBJ databases">
        <title>Genomic Encyclopedia of Type Strains, Phase IV (KMG-IV): sequencing the most valuable type-strain genomes for metagenomic binning, comparative biology and taxonomic classification.</title>
        <authorList>
            <person name="Goeker M."/>
        </authorList>
    </citation>
    <scope>NUCLEOTIDE SEQUENCE [LARGE SCALE GENOMIC DNA]</scope>
    <source>
        <strain evidence="2 3">DSM 9035</strain>
    </source>
</reference>
<keyword evidence="1" id="KW-0732">Signal</keyword>
<comment type="caution">
    <text evidence="2">The sequence shown here is derived from an EMBL/GenBank/DDBJ whole genome shotgun (WGS) entry which is preliminary data.</text>
</comment>
<evidence type="ECO:0000256" key="1">
    <source>
        <dbReference type="SAM" id="SignalP"/>
    </source>
</evidence>
<evidence type="ECO:0000313" key="3">
    <source>
        <dbReference type="Proteomes" id="UP000294664"/>
    </source>
</evidence>
<dbReference type="OrthoDB" id="8264791at2"/>
<sequence length="167" mass="17228">MSKQFRFPRAVTSAATLLVIASALFAAGPARADCQADFIAIREEMQTKGKALEAAGKAKASPQELCPLFRAYTAAEGKMTKYLIENKDWCQIPEEAITQAKATNQKTFALRDKVCAAAAAGAAGGGARPPPQGSVSSALGVTTGYAPGQSSSGGGIFDTLTGNALRN</sequence>
<organism evidence="2 3">
    <name type="scientific">Aquabacter spiritensis</name>
    <dbReference type="NCBI Taxonomy" id="933073"/>
    <lineage>
        <taxon>Bacteria</taxon>
        <taxon>Pseudomonadati</taxon>
        <taxon>Pseudomonadota</taxon>
        <taxon>Alphaproteobacteria</taxon>
        <taxon>Hyphomicrobiales</taxon>
        <taxon>Xanthobacteraceae</taxon>
        <taxon>Aquabacter</taxon>
    </lineage>
</organism>
<evidence type="ECO:0000313" key="2">
    <source>
        <dbReference type="EMBL" id="TCT02919.1"/>
    </source>
</evidence>
<feature type="chain" id="PRO_5020918422" evidence="1">
    <location>
        <begin position="33"/>
        <end position="167"/>
    </location>
</feature>
<dbReference type="EMBL" id="SMAI01000011">
    <property type="protein sequence ID" value="TCT02919.1"/>
    <property type="molecule type" value="Genomic_DNA"/>
</dbReference>
<dbReference type="RefSeq" id="WP_132033391.1">
    <property type="nucleotide sequence ID" value="NZ_SMAI01000011.1"/>
</dbReference>
<gene>
    <name evidence="2" type="ORF">EDC64_11191</name>
</gene>
<name>A0A4R3LTM4_9HYPH</name>
<proteinExistence type="predicted"/>
<feature type="signal peptide" evidence="1">
    <location>
        <begin position="1"/>
        <end position="32"/>
    </location>
</feature>